<dbReference type="RefSeq" id="WP_342342139.1">
    <property type="nucleotide sequence ID" value="NZ_FMZK01000014.1"/>
</dbReference>
<dbReference type="STRING" id="67344.SAMN05216505_11499"/>
<dbReference type="PROSITE" id="PS51257">
    <property type="entry name" value="PROKAR_LIPOPROTEIN"/>
    <property type="match status" value="1"/>
</dbReference>
<dbReference type="Proteomes" id="UP000182100">
    <property type="component" value="Unassembled WGS sequence"/>
</dbReference>
<keyword evidence="5" id="KW-1185">Reference proteome</keyword>
<protein>
    <recommendedName>
        <fullName evidence="6">Integral membrane protein</fullName>
    </recommendedName>
</protein>
<sequence length="342" mass="35371">MRTSARLRTTLSAALVALACLLVPCGAFAAWVVHGLADTGRYVDSVAPLSADPAVRDAVADAVGDGVVEELEAGPARDLFGPFVRDAVRSFTRTEAFGPVWETGNRAVHDAVLHALRDGRAGPGPVTVDLAPVTAEVKRRLVADRMPFADRIPVEHTRVAVVPAGETAGLRAGYRLLDAAALWLPLAAVALAVAGIAVAVHRRRALTATGLGIALGGGLLAAAVAVGRRLTLADVPEPVHRPAAGVVYDALTATLRTASWTLLALGLAVALACLLTGLRERGGGPAARRSRGRRRPRRGWTGRTKPRPVDGAAPPARDGAPSPARDGVWNGSPQPPVAGPRP</sequence>
<keyword evidence="2" id="KW-0472">Membrane</keyword>
<dbReference type="EMBL" id="FMZK01000014">
    <property type="protein sequence ID" value="SDD97573.1"/>
    <property type="molecule type" value="Genomic_DNA"/>
</dbReference>
<evidence type="ECO:0000256" key="1">
    <source>
        <dbReference type="SAM" id="MobiDB-lite"/>
    </source>
</evidence>
<feature type="region of interest" description="Disordered" evidence="1">
    <location>
        <begin position="282"/>
        <end position="342"/>
    </location>
</feature>
<feature type="transmembrane region" description="Helical" evidence="2">
    <location>
        <begin position="258"/>
        <end position="278"/>
    </location>
</feature>
<proteinExistence type="predicted"/>
<feature type="compositionally biased region" description="Low complexity" evidence="1">
    <location>
        <begin position="307"/>
        <end position="326"/>
    </location>
</feature>
<reference evidence="5" key="1">
    <citation type="submission" date="2016-10" db="EMBL/GenBank/DDBJ databases">
        <authorList>
            <person name="Varghese N."/>
            <person name="Submissions S."/>
        </authorList>
    </citation>
    <scope>NUCLEOTIDE SEQUENCE [LARGE SCALE GENOMIC DNA]</scope>
    <source>
        <strain evidence="5">CGMCC 4.3504</strain>
    </source>
</reference>
<gene>
    <name evidence="4" type="ORF">SAMN05216505_11499</name>
</gene>
<feature type="chain" id="PRO_5010190357" description="Integral membrane protein" evidence="3">
    <location>
        <begin position="30"/>
        <end position="342"/>
    </location>
</feature>
<feature type="transmembrane region" description="Helical" evidence="2">
    <location>
        <begin position="206"/>
        <end position="226"/>
    </location>
</feature>
<feature type="transmembrane region" description="Helical" evidence="2">
    <location>
        <begin position="180"/>
        <end position="199"/>
    </location>
</feature>
<evidence type="ECO:0008006" key="6">
    <source>
        <dbReference type="Google" id="ProtNLM"/>
    </source>
</evidence>
<keyword evidence="3" id="KW-0732">Signal</keyword>
<evidence type="ECO:0000313" key="4">
    <source>
        <dbReference type="EMBL" id="SDD97573.1"/>
    </source>
</evidence>
<feature type="compositionally biased region" description="Basic residues" evidence="1">
    <location>
        <begin position="288"/>
        <end position="306"/>
    </location>
</feature>
<name>A0A1G6Z5K6_9ACTN</name>
<evidence type="ECO:0000313" key="5">
    <source>
        <dbReference type="Proteomes" id="UP000182100"/>
    </source>
</evidence>
<accession>A0A1G6Z5K6</accession>
<evidence type="ECO:0000256" key="3">
    <source>
        <dbReference type="SAM" id="SignalP"/>
    </source>
</evidence>
<organism evidence="4 5">
    <name type="scientific">Streptomyces prasinopilosus</name>
    <dbReference type="NCBI Taxonomy" id="67344"/>
    <lineage>
        <taxon>Bacteria</taxon>
        <taxon>Bacillati</taxon>
        <taxon>Actinomycetota</taxon>
        <taxon>Actinomycetes</taxon>
        <taxon>Kitasatosporales</taxon>
        <taxon>Streptomycetaceae</taxon>
        <taxon>Streptomyces</taxon>
    </lineage>
</organism>
<evidence type="ECO:0000256" key="2">
    <source>
        <dbReference type="SAM" id="Phobius"/>
    </source>
</evidence>
<keyword evidence="2" id="KW-0812">Transmembrane</keyword>
<keyword evidence="2" id="KW-1133">Transmembrane helix</keyword>
<feature type="signal peptide" evidence="3">
    <location>
        <begin position="1"/>
        <end position="29"/>
    </location>
</feature>
<feature type="compositionally biased region" description="Pro residues" evidence="1">
    <location>
        <begin position="333"/>
        <end position="342"/>
    </location>
</feature>
<dbReference type="AlphaFoldDB" id="A0A1G6Z5K6"/>